<protein>
    <submittedName>
        <fullName evidence="2">Aryl-alcohol dehydrogenase-like predicted oxidoreductase</fullName>
    </submittedName>
</protein>
<organism evidence="2 3">
    <name type="scientific">Longimicrobium terrae</name>
    <dbReference type="NCBI Taxonomy" id="1639882"/>
    <lineage>
        <taxon>Bacteria</taxon>
        <taxon>Pseudomonadati</taxon>
        <taxon>Gemmatimonadota</taxon>
        <taxon>Longimicrobiia</taxon>
        <taxon>Longimicrobiales</taxon>
        <taxon>Longimicrobiaceae</taxon>
        <taxon>Longimicrobium</taxon>
    </lineage>
</organism>
<evidence type="ECO:0000313" key="3">
    <source>
        <dbReference type="Proteomes" id="UP000582837"/>
    </source>
</evidence>
<dbReference type="CDD" id="cd19086">
    <property type="entry name" value="AKR_AKR11C1"/>
    <property type="match status" value="1"/>
</dbReference>
<dbReference type="PANTHER" id="PTHR43312">
    <property type="entry name" value="D-THREO-ALDOSE 1-DEHYDROGENASE"/>
    <property type="match status" value="1"/>
</dbReference>
<dbReference type="EMBL" id="JACHIA010000003">
    <property type="protein sequence ID" value="MBB6069907.1"/>
    <property type="molecule type" value="Genomic_DNA"/>
</dbReference>
<feature type="domain" description="NADP-dependent oxidoreductase" evidence="1">
    <location>
        <begin position="16"/>
        <end position="318"/>
    </location>
</feature>
<dbReference type="Proteomes" id="UP000582837">
    <property type="component" value="Unassembled WGS sequence"/>
</dbReference>
<dbReference type="InterPro" id="IPR023210">
    <property type="entry name" value="NADP_OxRdtase_dom"/>
</dbReference>
<accession>A0A841GMP9</accession>
<reference evidence="2 3" key="1">
    <citation type="submission" date="2020-08" db="EMBL/GenBank/DDBJ databases">
        <title>Genomic Encyclopedia of Type Strains, Phase IV (KMG-IV): sequencing the most valuable type-strain genomes for metagenomic binning, comparative biology and taxonomic classification.</title>
        <authorList>
            <person name="Goeker M."/>
        </authorList>
    </citation>
    <scope>NUCLEOTIDE SEQUENCE [LARGE SCALE GENOMIC DNA]</scope>
    <source>
        <strain evidence="2 3">DSM 29007</strain>
    </source>
</reference>
<proteinExistence type="predicted"/>
<name>A0A841GMP9_9BACT</name>
<dbReference type="RefSeq" id="WP_170039448.1">
    <property type="nucleotide sequence ID" value="NZ_JABDTL010000002.1"/>
</dbReference>
<gene>
    <name evidence="2" type="ORF">HNQ61_001524</name>
</gene>
<evidence type="ECO:0000313" key="2">
    <source>
        <dbReference type="EMBL" id="MBB6069907.1"/>
    </source>
</evidence>
<dbReference type="AlphaFoldDB" id="A0A841GMP9"/>
<dbReference type="SUPFAM" id="SSF51430">
    <property type="entry name" value="NAD(P)-linked oxidoreductase"/>
    <property type="match status" value="1"/>
</dbReference>
<comment type="caution">
    <text evidence="2">The sequence shown here is derived from an EMBL/GenBank/DDBJ whole genome shotgun (WGS) entry which is preliminary data.</text>
</comment>
<keyword evidence="3" id="KW-1185">Reference proteome</keyword>
<dbReference type="InterPro" id="IPR053135">
    <property type="entry name" value="AKR2_Oxidoreductase"/>
</dbReference>
<sequence length="368" mass="41254">MKYRTYPGTDIRASEVGFGVWTLAAGWWGDFTDDEAVALLHRAFDLGITLYDTADTYGNGRADSLLARAFADRRGEVTLSAKVGYDFYNNPDVRRGQQEIPHNPDPAFIRFAVEEQLKRLGTDVIDVLAFHNVKEDHVPDDGIWETFQRLQDEGKIRSWGGALGPSNGYLFEGLDLIRERRVRSLQLINNILEPFPGQILTQAAEATGVTGIQVRVTHSSGMLEGRYTPETEFAKNDHRRHRPRSWLINGLQKLESLRWLHEGRGMTIGQAALKWLLASPAVVTTLPNIYNVEQLEEFAAASDLPELTAEDLSRIAELQRTNFGVHEDHMRYKGTMERDGEPLGPVYRYADDGFPGAPAGTRETVAAD</sequence>
<dbReference type="PANTHER" id="PTHR43312:SF1">
    <property type="entry name" value="NADP-DEPENDENT OXIDOREDUCTASE DOMAIN-CONTAINING PROTEIN"/>
    <property type="match status" value="1"/>
</dbReference>
<evidence type="ECO:0000259" key="1">
    <source>
        <dbReference type="Pfam" id="PF00248"/>
    </source>
</evidence>
<dbReference type="Pfam" id="PF00248">
    <property type="entry name" value="Aldo_ket_red"/>
    <property type="match status" value="1"/>
</dbReference>
<dbReference type="InterPro" id="IPR036812">
    <property type="entry name" value="NAD(P)_OxRdtase_dom_sf"/>
</dbReference>
<dbReference type="Gene3D" id="3.20.20.100">
    <property type="entry name" value="NADP-dependent oxidoreductase domain"/>
    <property type="match status" value="1"/>
</dbReference>